<dbReference type="Proteomes" id="UP001295794">
    <property type="component" value="Unassembled WGS sequence"/>
</dbReference>
<feature type="non-terminal residue" evidence="2">
    <location>
        <position position="1"/>
    </location>
</feature>
<keyword evidence="4" id="KW-1185">Reference proteome</keyword>
<dbReference type="EMBL" id="CAVNYO010000465">
    <property type="protein sequence ID" value="CAK5282956.1"/>
    <property type="molecule type" value="Genomic_DNA"/>
</dbReference>
<name>A0AAD2HX64_9AGAR</name>
<evidence type="ECO:0000313" key="4">
    <source>
        <dbReference type="Proteomes" id="UP001295794"/>
    </source>
</evidence>
<proteinExistence type="predicted"/>
<reference evidence="2" key="1">
    <citation type="submission" date="2023-11" db="EMBL/GenBank/DDBJ databases">
        <authorList>
            <person name="De Vega J J."/>
            <person name="De Vega J J."/>
        </authorList>
    </citation>
    <scope>NUCLEOTIDE SEQUENCE</scope>
</reference>
<protein>
    <submittedName>
        <fullName evidence="2">Uncharacterized protein</fullName>
    </submittedName>
</protein>
<sequence length="43" mass="5034">PMYRCASQAKCMNERFSHVFLSENEDQAVHQLPVPFFGALMRF</sequence>
<comment type="caution">
    <text evidence="2">The sequence shown here is derived from an EMBL/GenBank/DDBJ whole genome shotgun (WGS) entry which is preliminary data.</text>
</comment>
<organism evidence="2 4">
    <name type="scientific">Mycena citricolor</name>
    <dbReference type="NCBI Taxonomy" id="2018698"/>
    <lineage>
        <taxon>Eukaryota</taxon>
        <taxon>Fungi</taxon>
        <taxon>Dikarya</taxon>
        <taxon>Basidiomycota</taxon>
        <taxon>Agaricomycotina</taxon>
        <taxon>Agaricomycetes</taxon>
        <taxon>Agaricomycetidae</taxon>
        <taxon>Agaricales</taxon>
        <taxon>Marasmiineae</taxon>
        <taxon>Mycenaceae</taxon>
        <taxon>Mycena</taxon>
    </lineage>
</organism>
<evidence type="ECO:0000313" key="2">
    <source>
        <dbReference type="EMBL" id="CAK5282946.1"/>
    </source>
</evidence>
<dbReference type="AlphaFoldDB" id="A0AAD2HX64"/>
<gene>
    <name evidence="1" type="ORF">MYCIT1_LOCUS22383</name>
    <name evidence="2" type="ORF">MYCIT1_LOCUS35116</name>
    <name evidence="3" type="ORF">MYCIT1_LOCUS35133</name>
</gene>
<dbReference type="EMBL" id="CAVNYO010000403">
    <property type="protein sequence ID" value="CAK5274946.1"/>
    <property type="molecule type" value="Genomic_DNA"/>
</dbReference>
<dbReference type="EMBL" id="CAVNYO010000464">
    <property type="protein sequence ID" value="CAK5282946.1"/>
    <property type="molecule type" value="Genomic_DNA"/>
</dbReference>
<accession>A0AAD2HX64</accession>
<evidence type="ECO:0000313" key="3">
    <source>
        <dbReference type="EMBL" id="CAK5282956.1"/>
    </source>
</evidence>
<evidence type="ECO:0000313" key="1">
    <source>
        <dbReference type="EMBL" id="CAK5274946.1"/>
    </source>
</evidence>